<proteinExistence type="predicted"/>
<keyword evidence="2" id="KW-0812">Transmembrane</keyword>
<dbReference type="OMA" id="VQHADEF"/>
<gene>
    <name evidence="4" type="ORF">GV791_24105</name>
</gene>
<comment type="caution">
    <text evidence="4">The sequence shown here is derived from an EMBL/GenBank/DDBJ whole genome shotgun (WGS) entry which is preliminary data.</text>
</comment>
<dbReference type="AlphaFoldDB" id="A0A6P1CUT4"/>
<name>A0A6P1CUT4_9NOCA</name>
<dbReference type="Proteomes" id="UP000471166">
    <property type="component" value="Unassembled WGS sequence"/>
</dbReference>
<feature type="compositionally biased region" description="Basic and acidic residues" evidence="1">
    <location>
        <begin position="22"/>
        <end position="31"/>
    </location>
</feature>
<feature type="transmembrane region" description="Helical" evidence="2">
    <location>
        <begin position="156"/>
        <end position="174"/>
    </location>
</feature>
<feature type="transmembrane region" description="Helical" evidence="2">
    <location>
        <begin position="217"/>
        <end position="238"/>
    </location>
</feature>
<evidence type="ECO:0000313" key="4">
    <source>
        <dbReference type="EMBL" id="NEW35627.1"/>
    </source>
</evidence>
<protein>
    <submittedName>
        <fullName evidence="4">DUF4129 domain-containing protein</fullName>
    </submittedName>
</protein>
<dbReference type="EMBL" id="JAAGVB010000049">
    <property type="protein sequence ID" value="NEW35627.1"/>
    <property type="molecule type" value="Genomic_DNA"/>
</dbReference>
<evidence type="ECO:0000256" key="1">
    <source>
        <dbReference type="SAM" id="MobiDB-lite"/>
    </source>
</evidence>
<keyword evidence="2" id="KW-1133">Transmembrane helix</keyword>
<evidence type="ECO:0000256" key="2">
    <source>
        <dbReference type="SAM" id="Phobius"/>
    </source>
</evidence>
<dbReference type="InterPro" id="IPR025403">
    <property type="entry name" value="TgpA-like_C"/>
</dbReference>
<dbReference type="Pfam" id="PF13559">
    <property type="entry name" value="DUF4129"/>
    <property type="match status" value="1"/>
</dbReference>
<feature type="compositionally biased region" description="Pro residues" evidence="1">
    <location>
        <begin position="181"/>
        <end position="195"/>
    </location>
</feature>
<dbReference type="RefSeq" id="WP_014348342.1">
    <property type="nucleotide sequence ID" value="NZ_JAAGVB010000049.1"/>
</dbReference>
<evidence type="ECO:0000313" key="5">
    <source>
        <dbReference type="Proteomes" id="UP000471166"/>
    </source>
</evidence>
<feature type="domain" description="Protein-glutamine gamma-glutamyltransferase-like C-terminal" evidence="3">
    <location>
        <begin position="44"/>
        <end position="111"/>
    </location>
</feature>
<keyword evidence="2" id="KW-0472">Membrane</keyword>
<feature type="region of interest" description="Disordered" evidence="1">
    <location>
        <begin position="1"/>
        <end position="31"/>
    </location>
</feature>
<organism evidence="4 5">
    <name type="scientific">Nocardia cyriacigeorgica</name>
    <dbReference type="NCBI Taxonomy" id="135487"/>
    <lineage>
        <taxon>Bacteria</taxon>
        <taxon>Bacillati</taxon>
        <taxon>Actinomycetota</taxon>
        <taxon>Actinomycetes</taxon>
        <taxon>Mycobacteriales</taxon>
        <taxon>Nocardiaceae</taxon>
        <taxon>Nocardia</taxon>
    </lineage>
</organism>
<sequence>MAELNTPGDGPTPQPPRLGSAADHRAAAESALQRRDYDAALRERFRATLRGLEQRGLLDIRRSRTAAETAYEVTTAADPVQHADEFRPAAQSFDEVVYGGRHATEDEYRRLEFVDQFSAAAPPPVAEPREVDAVERAPRTRPSLPPLSDLLRNPKFWATLAAVAALVLLLWAALQSCGAPDAPPPPEPPDIPPDLPEPEFPEDPDFGSGSDSIFERLPAPVAFGGLQFLIAGALLVWWRARRRGALVGEPRPVEVTANELLAGQAALYRRSKDYEYVAAKLRAATLRRVRSPLGVTADTAPEQVVAALIARTGADANWVYAALYGPVPDEPTLEMVAAQLEWIEAEVS</sequence>
<evidence type="ECO:0000259" key="3">
    <source>
        <dbReference type="Pfam" id="PF13559"/>
    </source>
</evidence>
<feature type="compositionally biased region" description="Acidic residues" evidence="1">
    <location>
        <begin position="196"/>
        <end position="205"/>
    </location>
</feature>
<feature type="region of interest" description="Disordered" evidence="1">
    <location>
        <begin position="180"/>
        <end position="211"/>
    </location>
</feature>
<accession>A0A6P1CUT4</accession>
<reference evidence="4 5" key="1">
    <citation type="submission" date="2020-01" db="EMBL/GenBank/DDBJ databases">
        <title>Genetics and antimicrobial susceptibilities of Nocardia species isolated from the soil; a comparison with species isolated from humans.</title>
        <authorList>
            <person name="Carrasco G."/>
            <person name="Monzon S."/>
            <person name="Sansegundo M."/>
            <person name="Garcia E."/>
            <person name="Garrido N."/>
            <person name="Medina M.J."/>
            <person name="Villalon P."/>
            <person name="Ramirez-Arocha A.C."/>
            <person name="Jimenez P."/>
            <person name="Cuesta I."/>
            <person name="Valdezate S."/>
        </authorList>
    </citation>
    <scope>NUCLEOTIDE SEQUENCE [LARGE SCALE GENOMIC DNA]</scope>
    <source>
        <strain evidence="4 5">CNM20110626</strain>
    </source>
</reference>